<dbReference type="AlphaFoldDB" id="A0A0B2K1L8"/>
<keyword evidence="3" id="KW-1185">Reference proteome</keyword>
<dbReference type="Proteomes" id="UP000030993">
    <property type="component" value="Unassembled WGS sequence"/>
</dbReference>
<reference evidence="2 3" key="1">
    <citation type="journal article" date="2013" name="PLoS ONE">
        <title>Identification and characterization of three novel lipases belonging to families II and V from Anaerovibrio lipolyticus 5ST.</title>
        <authorList>
            <person name="Prive F."/>
            <person name="Kaderbhai N.N."/>
            <person name="Girdwood S."/>
            <person name="Worgan H.J."/>
            <person name="Pinloche E."/>
            <person name="Scollan N.D."/>
            <person name="Huws S.A."/>
            <person name="Newbold C.J."/>
        </authorList>
    </citation>
    <scope>NUCLEOTIDE SEQUENCE [LARGE SCALE GENOMIC DNA]</scope>
    <source>
        <strain evidence="2 3">5S</strain>
    </source>
</reference>
<accession>A0A0B2K1L8</accession>
<evidence type="ECO:0000256" key="1">
    <source>
        <dbReference type="SAM" id="SignalP"/>
    </source>
</evidence>
<keyword evidence="1" id="KW-0732">Signal</keyword>
<proteinExistence type="predicted"/>
<dbReference type="RefSeq" id="WP_039206177.1">
    <property type="nucleotide sequence ID" value="NZ_JSCE01000054.1"/>
</dbReference>
<evidence type="ECO:0000313" key="3">
    <source>
        <dbReference type="Proteomes" id="UP000030993"/>
    </source>
</evidence>
<gene>
    <name evidence="2" type="ORF">NZ47_02745</name>
</gene>
<protein>
    <submittedName>
        <fullName evidence="2">Uncharacterized protein</fullName>
    </submittedName>
</protein>
<name>A0A0B2K1L8_9FIRM</name>
<feature type="signal peptide" evidence="1">
    <location>
        <begin position="1"/>
        <end position="26"/>
    </location>
</feature>
<feature type="chain" id="PRO_5002071544" evidence="1">
    <location>
        <begin position="27"/>
        <end position="201"/>
    </location>
</feature>
<evidence type="ECO:0000313" key="2">
    <source>
        <dbReference type="EMBL" id="KHM52773.1"/>
    </source>
</evidence>
<dbReference type="STRING" id="82374.NZ47_02745"/>
<dbReference type="Gene3D" id="3.30.700.10">
    <property type="entry name" value="Glycoprotein, Type 4 Pilin"/>
    <property type="match status" value="1"/>
</dbReference>
<organism evidence="2 3">
    <name type="scientific">Anaerovibrio lipolyticus</name>
    <dbReference type="NCBI Taxonomy" id="82374"/>
    <lineage>
        <taxon>Bacteria</taxon>
        <taxon>Bacillati</taxon>
        <taxon>Bacillota</taxon>
        <taxon>Negativicutes</taxon>
        <taxon>Selenomonadales</taxon>
        <taxon>Selenomonadaceae</taxon>
        <taxon>Anaerovibrio</taxon>
    </lineage>
</organism>
<comment type="caution">
    <text evidence="2">The sequence shown here is derived from an EMBL/GenBank/DDBJ whole genome shotgun (WGS) entry which is preliminary data.</text>
</comment>
<sequence>MKWFGKFMLMCSIAIILFSYSPAAEALTSDNVNRHLTKYELQIINDALLEYQALHKDKALPKDLIELFRSPALTAEEATDNRDHVFIEKFFFTKDAGIGNVIGHLIPPLQRNEKINIVKNNQVIDLWEQPIFYRVNQDNSFELYSLGINGEKITKDTDLNIGVYENVVEDDITKSMGFKLFIAVGGVLIALRWGLGLDHRL</sequence>
<dbReference type="EMBL" id="JSCE01000054">
    <property type="protein sequence ID" value="KHM52773.1"/>
    <property type="molecule type" value="Genomic_DNA"/>
</dbReference>